<dbReference type="EMBL" id="SMFO01000011">
    <property type="protein sequence ID" value="TDE02389.1"/>
    <property type="molecule type" value="Genomic_DNA"/>
</dbReference>
<gene>
    <name evidence="2" type="ORF">E0F98_13265</name>
</gene>
<organism evidence="2 3">
    <name type="scientific">Flavobacterium hiemivividum</name>
    <dbReference type="NCBI Taxonomy" id="2541734"/>
    <lineage>
        <taxon>Bacteria</taxon>
        <taxon>Pseudomonadati</taxon>
        <taxon>Bacteroidota</taxon>
        <taxon>Flavobacteriia</taxon>
        <taxon>Flavobacteriales</taxon>
        <taxon>Flavobacteriaceae</taxon>
        <taxon>Flavobacterium</taxon>
    </lineage>
</organism>
<protein>
    <recommendedName>
        <fullName evidence="4">Tetratricopeptide repeat protein</fullName>
    </recommendedName>
</protein>
<keyword evidence="1" id="KW-0732">Signal</keyword>
<dbReference type="RefSeq" id="WP_132112264.1">
    <property type="nucleotide sequence ID" value="NZ_SMFO01000011.1"/>
</dbReference>
<evidence type="ECO:0000313" key="2">
    <source>
        <dbReference type="EMBL" id="TDE02389.1"/>
    </source>
</evidence>
<evidence type="ECO:0000256" key="1">
    <source>
        <dbReference type="SAM" id="SignalP"/>
    </source>
</evidence>
<accession>A0A4R5CPK7</accession>
<feature type="signal peptide" evidence="1">
    <location>
        <begin position="1"/>
        <end position="18"/>
    </location>
</feature>
<evidence type="ECO:0000313" key="3">
    <source>
        <dbReference type="Proteomes" id="UP000294597"/>
    </source>
</evidence>
<feature type="chain" id="PRO_5021024970" description="Tetratricopeptide repeat protein" evidence="1">
    <location>
        <begin position="19"/>
        <end position="216"/>
    </location>
</feature>
<sequence>MTKLITAFALFVITLLSAQGQEATPQKTGNQYEQGMGKAFGLWKEGKNTEASDLFERIAAVETTTWLPNYYVALVNTTSAFGTKDKEKINVLLLKAQNALDTEMAKDQNNAELYVMQAMINTAWIVYDPMTNGQKLSGPTMELYAKAEAIAPNNPRVIFSKAEFEIGSAAFWGKDIKPMCTQIDKAITLFSTFKPESPFSPSWGLDRALEAQKNCK</sequence>
<comment type="caution">
    <text evidence="2">The sequence shown here is derived from an EMBL/GenBank/DDBJ whole genome shotgun (WGS) entry which is preliminary data.</text>
</comment>
<evidence type="ECO:0008006" key="4">
    <source>
        <dbReference type="Google" id="ProtNLM"/>
    </source>
</evidence>
<proteinExistence type="predicted"/>
<dbReference type="AlphaFoldDB" id="A0A4R5CPK7"/>
<reference evidence="2 3" key="1">
    <citation type="submission" date="2019-03" db="EMBL/GenBank/DDBJ databases">
        <title>Flavobacterium TSA-D2 sp. nov., isolated from arctic soil.</title>
        <authorList>
            <person name="Chaudhary D.K."/>
        </authorList>
    </citation>
    <scope>NUCLEOTIDE SEQUENCE [LARGE SCALE GENOMIC DNA]</scope>
    <source>
        <strain evidence="2 3">TSA-D2</strain>
    </source>
</reference>
<keyword evidence="3" id="KW-1185">Reference proteome</keyword>
<dbReference type="Proteomes" id="UP000294597">
    <property type="component" value="Unassembled WGS sequence"/>
</dbReference>
<name>A0A4R5CPK7_9FLAO</name>